<dbReference type="PANTHER" id="PTHR37489:SF1">
    <property type="entry name" value="DUF3500 DOMAIN-CONTAINING PROTEIN"/>
    <property type="match status" value="1"/>
</dbReference>
<accession>A0A0D1WRN4</accession>
<evidence type="ECO:0008006" key="3">
    <source>
        <dbReference type="Google" id="ProtNLM"/>
    </source>
</evidence>
<keyword evidence="2" id="KW-1185">Reference proteome</keyword>
<gene>
    <name evidence="1" type="ORF">PV10_06317</name>
</gene>
<dbReference type="EMBL" id="KN847523">
    <property type="protein sequence ID" value="KIV91820.1"/>
    <property type="molecule type" value="Genomic_DNA"/>
</dbReference>
<dbReference type="OMA" id="PAKYHTH"/>
<name>A0A0D1WRN4_EXOME</name>
<sequence>MGSVETHSSDTLKAASAQYREYVPDPDHPRVKGITSSDSYKWTNKRLADPWFRDWVDSWERKYNEPFKGITTDGNVRQGLFHLDSSNEDSIEPATKTMVDAAQDLLAIATPEQRKSIQHGLEAPEWRGWSNPEIVFKKHGLRLEEVSEELVKATHKLLQASLSPEGYVKARGCMKVNGFLGKIVNGPKVLNENSYFVSVFGNPSPFEPWGWQLFGHHLCMNCLVVGGQQVISPVFMGAEPNIVDEGFDSGLTLFTEQEALAMSLMAALPESIRESVLISPSMDGSSIPAWRFHRADQRHLGGAFQDNRVIPYEGAQVSTFPRPQQDQVYELIRISLNYLPERALKARMDEIFHHWSETYFAWIGQHGRGDAFYYKIQSPVVMLEFDHHSGVFLANKQAEPFHIHTLVRTPNGNDYGKELVRQFRQRQSR</sequence>
<dbReference type="InterPro" id="IPR021889">
    <property type="entry name" value="DUF3500"/>
</dbReference>
<dbReference type="Proteomes" id="UP000054302">
    <property type="component" value="Unassembled WGS sequence"/>
</dbReference>
<dbReference type="STRING" id="212818.A0A0D1WRN4"/>
<dbReference type="PANTHER" id="PTHR37489">
    <property type="entry name" value="DUF3500 DOMAIN-CONTAINING PROTEIN"/>
    <property type="match status" value="1"/>
</dbReference>
<dbReference type="Pfam" id="PF12006">
    <property type="entry name" value="DUF3500"/>
    <property type="match status" value="1"/>
</dbReference>
<dbReference type="OrthoDB" id="4539697at2759"/>
<dbReference type="GeneID" id="27324162"/>
<dbReference type="AlphaFoldDB" id="A0A0D1WRN4"/>
<dbReference type="VEuPathDB" id="FungiDB:PV10_06317"/>
<dbReference type="HOGENOM" id="CLU_033093_2_1_1"/>
<organism evidence="1 2">
    <name type="scientific">Exophiala mesophila</name>
    <name type="common">Black yeast-like fungus</name>
    <dbReference type="NCBI Taxonomy" id="212818"/>
    <lineage>
        <taxon>Eukaryota</taxon>
        <taxon>Fungi</taxon>
        <taxon>Dikarya</taxon>
        <taxon>Ascomycota</taxon>
        <taxon>Pezizomycotina</taxon>
        <taxon>Eurotiomycetes</taxon>
        <taxon>Chaetothyriomycetidae</taxon>
        <taxon>Chaetothyriales</taxon>
        <taxon>Herpotrichiellaceae</taxon>
        <taxon>Exophiala</taxon>
    </lineage>
</organism>
<protein>
    <recommendedName>
        <fullName evidence="3">DUF3500 domain-containing protein</fullName>
    </recommendedName>
</protein>
<evidence type="ECO:0000313" key="2">
    <source>
        <dbReference type="Proteomes" id="UP000054302"/>
    </source>
</evidence>
<dbReference type="RefSeq" id="XP_016223394.1">
    <property type="nucleotide sequence ID" value="XM_016371101.1"/>
</dbReference>
<reference evidence="1 2" key="1">
    <citation type="submission" date="2015-01" db="EMBL/GenBank/DDBJ databases">
        <title>The Genome Sequence of Exophiala mesophila CBS40295.</title>
        <authorList>
            <consortium name="The Broad Institute Genomics Platform"/>
            <person name="Cuomo C."/>
            <person name="de Hoog S."/>
            <person name="Gorbushina A."/>
            <person name="Stielow B."/>
            <person name="Teixiera M."/>
            <person name="Abouelleil A."/>
            <person name="Chapman S.B."/>
            <person name="Priest M."/>
            <person name="Young S.K."/>
            <person name="Wortman J."/>
            <person name="Nusbaum C."/>
            <person name="Birren B."/>
        </authorList>
    </citation>
    <scope>NUCLEOTIDE SEQUENCE [LARGE SCALE GENOMIC DNA]</scope>
    <source>
        <strain evidence="1 2">CBS 40295</strain>
    </source>
</reference>
<evidence type="ECO:0000313" key="1">
    <source>
        <dbReference type="EMBL" id="KIV91820.1"/>
    </source>
</evidence>
<proteinExistence type="predicted"/>